<keyword evidence="3" id="KW-0238">DNA-binding</keyword>
<dbReference type="Proteomes" id="UP001595859">
    <property type="component" value="Unassembled WGS sequence"/>
</dbReference>
<keyword evidence="7" id="KW-1185">Reference proteome</keyword>
<evidence type="ECO:0000313" key="7">
    <source>
        <dbReference type="Proteomes" id="UP001595859"/>
    </source>
</evidence>
<dbReference type="InterPro" id="IPR005119">
    <property type="entry name" value="LysR_subst-bd"/>
</dbReference>
<comment type="caution">
    <text evidence="6">The sequence shown here is derived from an EMBL/GenBank/DDBJ whole genome shotgun (WGS) entry which is preliminary data.</text>
</comment>
<dbReference type="PROSITE" id="PS50931">
    <property type="entry name" value="HTH_LYSR"/>
    <property type="match status" value="1"/>
</dbReference>
<dbReference type="PANTHER" id="PTHR30346">
    <property type="entry name" value="TRANSCRIPTIONAL DUAL REGULATOR HCAR-RELATED"/>
    <property type="match status" value="1"/>
</dbReference>
<protein>
    <submittedName>
        <fullName evidence="6">LysR family transcriptional regulator</fullName>
    </submittedName>
</protein>
<reference evidence="7" key="1">
    <citation type="journal article" date="2019" name="Int. J. Syst. Evol. Microbiol.">
        <title>The Global Catalogue of Microorganisms (GCM) 10K type strain sequencing project: providing services to taxonomists for standard genome sequencing and annotation.</title>
        <authorList>
            <consortium name="The Broad Institute Genomics Platform"/>
            <consortium name="The Broad Institute Genome Sequencing Center for Infectious Disease"/>
            <person name="Wu L."/>
            <person name="Ma J."/>
        </authorList>
    </citation>
    <scope>NUCLEOTIDE SEQUENCE [LARGE SCALE GENOMIC DNA]</scope>
    <source>
        <strain evidence="7">ZS-22-S1</strain>
    </source>
</reference>
<dbReference type="InterPro" id="IPR000847">
    <property type="entry name" value="LysR_HTH_N"/>
</dbReference>
<organism evidence="6 7">
    <name type="scientific">Actinophytocola glycyrrhizae</name>
    <dbReference type="NCBI Taxonomy" id="2044873"/>
    <lineage>
        <taxon>Bacteria</taxon>
        <taxon>Bacillati</taxon>
        <taxon>Actinomycetota</taxon>
        <taxon>Actinomycetes</taxon>
        <taxon>Pseudonocardiales</taxon>
        <taxon>Pseudonocardiaceae</taxon>
    </lineage>
</organism>
<name>A0ABV9S4R6_9PSEU</name>
<dbReference type="PRINTS" id="PR00039">
    <property type="entry name" value="HTHLYSR"/>
</dbReference>
<dbReference type="Gene3D" id="3.40.190.290">
    <property type="match status" value="1"/>
</dbReference>
<dbReference type="PANTHER" id="PTHR30346:SF0">
    <property type="entry name" value="HCA OPERON TRANSCRIPTIONAL ACTIVATOR HCAR"/>
    <property type="match status" value="1"/>
</dbReference>
<keyword evidence="2" id="KW-0805">Transcription regulation</keyword>
<dbReference type="Pfam" id="PF00126">
    <property type="entry name" value="HTH_1"/>
    <property type="match status" value="1"/>
</dbReference>
<gene>
    <name evidence="6" type="ORF">ACFPCV_18575</name>
</gene>
<comment type="similarity">
    <text evidence="1">Belongs to the LysR transcriptional regulatory family.</text>
</comment>
<evidence type="ECO:0000256" key="1">
    <source>
        <dbReference type="ARBA" id="ARBA00009437"/>
    </source>
</evidence>
<dbReference type="CDD" id="cd08414">
    <property type="entry name" value="PBP2_LTTR_aromatics_like"/>
    <property type="match status" value="1"/>
</dbReference>
<proteinExistence type="inferred from homology"/>
<dbReference type="InterPro" id="IPR036388">
    <property type="entry name" value="WH-like_DNA-bd_sf"/>
</dbReference>
<dbReference type="RefSeq" id="WP_378057482.1">
    <property type="nucleotide sequence ID" value="NZ_JBHSIS010000008.1"/>
</dbReference>
<dbReference type="Gene3D" id="1.10.10.10">
    <property type="entry name" value="Winged helix-like DNA-binding domain superfamily/Winged helix DNA-binding domain"/>
    <property type="match status" value="1"/>
</dbReference>
<evidence type="ECO:0000256" key="2">
    <source>
        <dbReference type="ARBA" id="ARBA00023015"/>
    </source>
</evidence>
<dbReference type="SUPFAM" id="SSF46785">
    <property type="entry name" value="Winged helix' DNA-binding domain"/>
    <property type="match status" value="1"/>
</dbReference>
<evidence type="ECO:0000313" key="6">
    <source>
        <dbReference type="EMBL" id="MFC4855520.1"/>
    </source>
</evidence>
<sequence length="275" mass="29975">MDSRELRYFVAVAEELNFGRAATKLGIAQPPLSRAVQQLERRLGVTLFERTSRQVSLTPAGEVLLHEGRRALTALTAAERRARRAGTRLVLAMKPDSDGGLMEKILAEYAASPEPVEVEVHICGIGQQARLLREGEADAALLRFPHDDTEGFAYEELLGEQEVAVLPRTHRLADRPSLTLADLRDEQFPQWPGSPPNGGPLVRDPAQLMQLVALGRTIALLPASVRHHLRSDLVTVPVTEAPTSTLAIAWQEDSRSKPLAALIQAATRCADGGRA</sequence>
<evidence type="ECO:0000256" key="3">
    <source>
        <dbReference type="ARBA" id="ARBA00023125"/>
    </source>
</evidence>
<accession>A0ABV9S4R6</accession>
<dbReference type="InterPro" id="IPR036390">
    <property type="entry name" value="WH_DNA-bd_sf"/>
</dbReference>
<dbReference type="Pfam" id="PF03466">
    <property type="entry name" value="LysR_substrate"/>
    <property type="match status" value="1"/>
</dbReference>
<feature type="domain" description="HTH lysR-type" evidence="5">
    <location>
        <begin position="1"/>
        <end position="58"/>
    </location>
</feature>
<evidence type="ECO:0000259" key="5">
    <source>
        <dbReference type="PROSITE" id="PS50931"/>
    </source>
</evidence>
<keyword evidence="4" id="KW-0804">Transcription</keyword>
<dbReference type="Gene3D" id="3.40.190.10">
    <property type="entry name" value="Periplasmic binding protein-like II"/>
    <property type="match status" value="2"/>
</dbReference>
<dbReference type="EMBL" id="JBHSIS010000008">
    <property type="protein sequence ID" value="MFC4855520.1"/>
    <property type="molecule type" value="Genomic_DNA"/>
</dbReference>
<evidence type="ECO:0000256" key="4">
    <source>
        <dbReference type="ARBA" id="ARBA00023163"/>
    </source>
</evidence>
<dbReference type="SUPFAM" id="SSF53850">
    <property type="entry name" value="Periplasmic binding protein-like II"/>
    <property type="match status" value="1"/>
</dbReference>